<feature type="compositionally biased region" description="Low complexity" evidence="7">
    <location>
        <begin position="423"/>
        <end position="449"/>
    </location>
</feature>
<dbReference type="EMBL" id="KZ679018">
    <property type="protein sequence ID" value="PSS08680.1"/>
    <property type="molecule type" value="Genomic_DNA"/>
</dbReference>
<name>A0A2T3AQZ9_AMORE</name>
<feature type="compositionally biased region" description="Polar residues" evidence="7">
    <location>
        <begin position="450"/>
        <end position="459"/>
    </location>
</feature>
<feature type="region of interest" description="Disordered" evidence="7">
    <location>
        <begin position="767"/>
        <end position="895"/>
    </location>
</feature>
<dbReference type="SMART" id="SM00320">
    <property type="entry name" value="WD40"/>
    <property type="match status" value="4"/>
</dbReference>
<feature type="compositionally biased region" description="Basic residues" evidence="7">
    <location>
        <begin position="1"/>
        <end position="11"/>
    </location>
</feature>
<feature type="region of interest" description="Disordered" evidence="7">
    <location>
        <begin position="703"/>
        <end position="731"/>
    </location>
</feature>
<feature type="region of interest" description="Disordered" evidence="7">
    <location>
        <begin position="411"/>
        <end position="504"/>
    </location>
</feature>
<feature type="compositionally biased region" description="Polar residues" evidence="7">
    <location>
        <begin position="819"/>
        <end position="854"/>
    </location>
</feature>
<feature type="region of interest" description="Disordered" evidence="7">
    <location>
        <begin position="1"/>
        <end position="20"/>
    </location>
</feature>
<keyword evidence="4" id="KW-0863">Zinc-finger</keyword>
<dbReference type="GO" id="GO:0016239">
    <property type="term" value="P:positive regulation of macroautophagy"/>
    <property type="evidence" value="ECO:0007669"/>
    <property type="project" value="TreeGrafter"/>
</dbReference>
<dbReference type="PANTHER" id="PTHR46200">
    <property type="entry name" value="GATOR COMPLEX PROTEIN WDR24"/>
    <property type="match status" value="1"/>
</dbReference>
<proteinExistence type="predicted"/>
<feature type="compositionally biased region" description="Polar residues" evidence="7">
    <location>
        <begin position="783"/>
        <end position="805"/>
    </location>
</feature>
<dbReference type="InterPro" id="IPR036322">
    <property type="entry name" value="WD40_repeat_dom_sf"/>
</dbReference>
<dbReference type="InterPro" id="IPR015943">
    <property type="entry name" value="WD40/YVTN_repeat-like_dom_sf"/>
</dbReference>
<dbReference type="InParanoid" id="A0A2T3AQZ9"/>
<dbReference type="PROSITE" id="PS00678">
    <property type="entry name" value="WD_REPEATS_1"/>
    <property type="match status" value="1"/>
</dbReference>
<evidence type="ECO:0000256" key="6">
    <source>
        <dbReference type="PROSITE-ProRule" id="PRU00221"/>
    </source>
</evidence>
<dbReference type="PROSITE" id="PS50082">
    <property type="entry name" value="WD_REPEATS_2"/>
    <property type="match status" value="1"/>
</dbReference>
<dbReference type="GO" id="GO:1904263">
    <property type="term" value="P:positive regulation of TORC1 signaling"/>
    <property type="evidence" value="ECO:0007669"/>
    <property type="project" value="TreeGrafter"/>
</dbReference>
<feature type="compositionally biased region" description="Basic and acidic residues" evidence="7">
    <location>
        <begin position="767"/>
        <end position="782"/>
    </location>
</feature>
<feature type="repeat" description="WD" evidence="6">
    <location>
        <begin position="242"/>
        <end position="283"/>
    </location>
</feature>
<evidence type="ECO:0000313" key="8">
    <source>
        <dbReference type="EMBL" id="PSS08680.1"/>
    </source>
</evidence>
<dbReference type="GO" id="GO:0005829">
    <property type="term" value="C:cytosol"/>
    <property type="evidence" value="ECO:0007669"/>
    <property type="project" value="TreeGrafter"/>
</dbReference>
<feature type="region of interest" description="Disordered" evidence="7">
    <location>
        <begin position="618"/>
        <end position="660"/>
    </location>
</feature>
<feature type="compositionally biased region" description="Basic and acidic residues" evidence="7">
    <location>
        <begin position="882"/>
        <end position="895"/>
    </location>
</feature>
<keyword evidence="5" id="KW-0862">Zinc</keyword>
<dbReference type="AlphaFoldDB" id="A0A2T3AQZ9"/>
<feature type="compositionally biased region" description="Basic residues" evidence="7">
    <location>
        <begin position="478"/>
        <end position="487"/>
    </location>
</feature>
<feature type="compositionally biased region" description="Low complexity" evidence="7">
    <location>
        <begin position="646"/>
        <end position="658"/>
    </location>
</feature>
<evidence type="ECO:0000256" key="1">
    <source>
        <dbReference type="ARBA" id="ARBA00022574"/>
    </source>
</evidence>
<keyword evidence="9" id="KW-1185">Reference proteome</keyword>
<organism evidence="8 9">
    <name type="scientific">Amorphotheca resinae ATCC 22711</name>
    <dbReference type="NCBI Taxonomy" id="857342"/>
    <lineage>
        <taxon>Eukaryota</taxon>
        <taxon>Fungi</taxon>
        <taxon>Dikarya</taxon>
        <taxon>Ascomycota</taxon>
        <taxon>Pezizomycotina</taxon>
        <taxon>Leotiomycetes</taxon>
        <taxon>Helotiales</taxon>
        <taxon>Amorphothecaceae</taxon>
        <taxon>Amorphotheca</taxon>
    </lineage>
</organism>
<keyword evidence="1 6" id="KW-0853">WD repeat</keyword>
<dbReference type="Gene3D" id="2.130.10.10">
    <property type="entry name" value="YVTN repeat-like/Quinoprotein amine dehydrogenase"/>
    <property type="match status" value="2"/>
</dbReference>
<feature type="region of interest" description="Disordered" evidence="7">
    <location>
        <begin position="1144"/>
        <end position="1166"/>
    </location>
</feature>
<gene>
    <name evidence="8" type="ORF">M430DRAFT_22912</name>
</gene>
<reference evidence="8 9" key="1">
    <citation type="journal article" date="2018" name="New Phytol.">
        <title>Comparative genomics and transcriptomics depict ericoid mycorrhizal fungi as versatile saprotrophs and plant mutualists.</title>
        <authorList>
            <person name="Martino E."/>
            <person name="Morin E."/>
            <person name="Grelet G.A."/>
            <person name="Kuo A."/>
            <person name="Kohler A."/>
            <person name="Daghino S."/>
            <person name="Barry K.W."/>
            <person name="Cichocki N."/>
            <person name="Clum A."/>
            <person name="Dockter R.B."/>
            <person name="Hainaut M."/>
            <person name="Kuo R.C."/>
            <person name="LaButti K."/>
            <person name="Lindahl B.D."/>
            <person name="Lindquist E.A."/>
            <person name="Lipzen A."/>
            <person name="Khouja H.R."/>
            <person name="Magnuson J."/>
            <person name="Murat C."/>
            <person name="Ohm R.A."/>
            <person name="Singer S.W."/>
            <person name="Spatafora J.W."/>
            <person name="Wang M."/>
            <person name="Veneault-Fourrey C."/>
            <person name="Henrissat B."/>
            <person name="Grigoriev I.V."/>
            <person name="Martin F.M."/>
            <person name="Perotto S."/>
        </authorList>
    </citation>
    <scope>NUCLEOTIDE SEQUENCE [LARGE SCALE GENOMIC DNA]</scope>
    <source>
        <strain evidence="8 9">ATCC 22711</strain>
    </source>
</reference>
<dbReference type="GO" id="GO:0005774">
    <property type="term" value="C:vacuolar membrane"/>
    <property type="evidence" value="ECO:0007669"/>
    <property type="project" value="TreeGrafter"/>
</dbReference>
<protein>
    <submittedName>
        <fullName evidence="8">Uncharacterized protein</fullName>
    </submittedName>
</protein>
<keyword evidence="3" id="KW-0677">Repeat</keyword>
<evidence type="ECO:0000256" key="3">
    <source>
        <dbReference type="ARBA" id="ARBA00022737"/>
    </source>
</evidence>
<sequence length="1199" mass="133202">MHKGKIMRKLLGHPTATTNETIEANIDSPQLRPSASQNTVYSARAPIACLDRSPDGKRAVIAGPKVFKVLRVDGSTIAEDLDLRNIITRYAPSHDITAATTDQLNIRAVKWSHSNLDTTIITACGNGRVTLYDLNHVGENLEVARIHEHARQVHKLAINPFGCNWLLSASQDGTVKSFDLRSPFAGRNGPTFRAVHNFKCNADAVRDVKWSPTDGMEFACSTDAGMVLKWDIRKPTAPILKITAHQSACFSISWHPDGEHLVSGGIDQHCYVWDVSKKAERGQKARYSFTTPAPVSAVCWRPAYWSATAHGKRAAQITVSYDDSNVIRSQTASVHLWDMARPSMPYKEIEQWDSPPTGLLWSTRDLLWSVDKEGHFRQTDVAFVPKLIDRRSLSNFSLSPNGDVLMVLEERQNSRRPRPSVTSPGISSPGLPSPGIASPGMPSPGMSPGYQRSSPVPQLSVSRSDSEEDVVGSFLGPRQRRRRHHSSRSVQQLSTTPPSHSGMAENATMPLEEAVNITGTYKPQQTMAIGHAPSTAKRAVYKYFSNRYLERMARDALYELQPANYRIQSAMEYFARTAETMRHYRLAQTWRLLGYTMDLLLTRRAEYHRKYRLTVKEAPSTEDLPKRPEIPKDSGEETPRKYPRVSPSESPSLPSSSLIAEDIESTSNVATPLVRPMRDNFIQENQEAMHNPFMGNDTFRLPEAASQAASPSRNPSPVPIPGSSRPYDRNNSSGMEGYDFYGMESYTPAVDLVAPRKMPFRLEYPNRDETVRRMQPQRHDSGESFQMFSTSGESQAGKFMSSSGSDRGHGRPLRDIVSSWESSLPSQAHRNSIDSSAPGQSVASDEHITSSSVAVPQEIPKKASRSPAPPIFRIQEASGPSKIEEEPTKKSVEEETIKSALSERVSDDPNIIENDFLPWPNDPEFVIPPIDPAVLVQRSIEFEAQTGALNASAMLLLLRPFLPPEAIDHIQAAAILKQYQQRLNSMKLFYEAALLRNLCVPLYPTVFAMAQENTTVGYFCTDCYKPLENDPLIPGSVWRCPRCQQAMDTCAVCRHREPQDDFGYDAEDTVNSVIWWYCPGCGHGGHTACMAAWHSGPEYEEGSKHSGGCCPLEGCMHPCLPGTWREQRAEEKKAARQRELDLTVRENTRQGSRGRTVKRDSREVAQSKAVEGVRVALGIGGLEKKKSVKVVAPGEQSAG</sequence>
<dbReference type="OrthoDB" id="60955at2759"/>
<dbReference type="GeneID" id="36572871"/>
<dbReference type="Pfam" id="PF00400">
    <property type="entry name" value="WD40"/>
    <property type="match status" value="2"/>
</dbReference>
<evidence type="ECO:0000313" key="9">
    <source>
        <dbReference type="Proteomes" id="UP000241818"/>
    </source>
</evidence>
<evidence type="ECO:0000256" key="5">
    <source>
        <dbReference type="ARBA" id="ARBA00022833"/>
    </source>
</evidence>
<evidence type="ECO:0000256" key="7">
    <source>
        <dbReference type="SAM" id="MobiDB-lite"/>
    </source>
</evidence>
<accession>A0A2T3AQZ9</accession>
<dbReference type="GO" id="GO:0061700">
    <property type="term" value="C:GATOR2 complex"/>
    <property type="evidence" value="ECO:0007669"/>
    <property type="project" value="TreeGrafter"/>
</dbReference>
<keyword evidence="2" id="KW-0479">Metal-binding</keyword>
<dbReference type="InterPro" id="IPR019775">
    <property type="entry name" value="WD40_repeat_CS"/>
</dbReference>
<dbReference type="InterPro" id="IPR037590">
    <property type="entry name" value="WDR24"/>
</dbReference>
<feature type="compositionally biased region" description="Basic and acidic residues" evidence="7">
    <location>
        <begin position="623"/>
        <end position="640"/>
    </location>
</feature>
<dbReference type="RefSeq" id="XP_024717078.1">
    <property type="nucleotide sequence ID" value="XM_024864790.1"/>
</dbReference>
<evidence type="ECO:0000256" key="4">
    <source>
        <dbReference type="ARBA" id="ARBA00022771"/>
    </source>
</evidence>
<dbReference type="SUPFAM" id="SSF50978">
    <property type="entry name" value="WD40 repeat-like"/>
    <property type="match status" value="1"/>
</dbReference>
<dbReference type="InterPro" id="IPR001680">
    <property type="entry name" value="WD40_rpt"/>
</dbReference>
<dbReference type="GO" id="GO:0008270">
    <property type="term" value="F:zinc ion binding"/>
    <property type="evidence" value="ECO:0007669"/>
    <property type="project" value="UniProtKB-KW"/>
</dbReference>
<dbReference type="Proteomes" id="UP000241818">
    <property type="component" value="Unassembled WGS sequence"/>
</dbReference>
<evidence type="ECO:0000256" key="2">
    <source>
        <dbReference type="ARBA" id="ARBA00022723"/>
    </source>
</evidence>
<dbReference type="STRING" id="857342.A0A2T3AQZ9"/>
<dbReference type="PROSITE" id="PS50294">
    <property type="entry name" value="WD_REPEATS_REGION"/>
    <property type="match status" value="1"/>
</dbReference>
<dbReference type="PANTHER" id="PTHR46200:SF1">
    <property type="entry name" value="GATOR COMPLEX PROTEIN WDR24"/>
    <property type="match status" value="1"/>
</dbReference>